<dbReference type="EMBL" id="RKQL01000001">
    <property type="protein sequence ID" value="RPE72751.1"/>
    <property type="molecule type" value="Genomic_DNA"/>
</dbReference>
<dbReference type="InterPro" id="IPR050277">
    <property type="entry name" value="Sodium:Solute_Symporter"/>
</dbReference>
<proteinExistence type="inferred from homology"/>
<evidence type="ECO:0000256" key="3">
    <source>
        <dbReference type="ARBA" id="ARBA00022448"/>
    </source>
</evidence>
<organism evidence="9 10">
    <name type="scientific">Tibeticola sediminis</name>
    <dbReference type="NCBI Taxonomy" id="1917811"/>
    <lineage>
        <taxon>Bacteria</taxon>
        <taxon>Pseudomonadati</taxon>
        <taxon>Pseudomonadota</taxon>
        <taxon>Betaproteobacteria</taxon>
        <taxon>Burkholderiales</taxon>
        <taxon>Comamonadaceae</taxon>
        <taxon>Tibeticola</taxon>
    </lineage>
</organism>
<keyword evidence="5 8" id="KW-1133">Transmembrane helix</keyword>
<dbReference type="Proteomes" id="UP000272193">
    <property type="component" value="Unassembled WGS sequence"/>
</dbReference>
<dbReference type="NCBIfam" id="TIGR03648">
    <property type="entry name" value="Na_symport_lg"/>
    <property type="match status" value="1"/>
</dbReference>
<evidence type="ECO:0000256" key="5">
    <source>
        <dbReference type="ARBA" id="ARBA00022989"/>
    </source>
</evidence>
<dbReference type="PANTHER" id="PTHR48086:SF5">
    <property type="entry name" value="NA(+):SOLUTE SYMPORTER (SSF FAMILY)"/>
    <property type="match status" value="1"/>
</dbReference>
<feature type="transmembrane region" description="Helical" evidence="8">
    <location>
        <begin position="220"/>
        <end position="236"/>
    </location>
</feature>
<feature type="transmembrane region" description="Helical" evidence="8">
    <location>
        <begin position="606"/>
        <end position="625"/>
    </location>
</feature>
<dbReference type="GO" id="GO:0005886">
    <property type="term" value="C:plasma membrane"/>
    <property type="evidence" value="ECO:0007669"/>
    <property type="project" value="TreeGrafter"/>
</dbReference>
<feature type="transmembrane region" description="Helical" evidence="8">
    <location>
        <begin position="16"/>
        <end position="36"/>
    </location>
</feature>
<feature type="transmembrane region" description="Helical" evidence="8">
    <location>
        <begin position="501"/>
        <end position="530"/>
    </location>
</feature>
<keyword evidence="4 8" id="KW-0812">Transmembrane</keyword>
<reference evidence="9 10" key="1">
    <citation type="submission" date="2018-11" db="EMBL/GenBank/DDBJ databases">
        <title>Genomic Encyclopedia of Type Strains, Phase IV (KMG-IV): sequencing the most valuable type-strain genomes for metagenomic binning, comparative biology and taxonomic classification.</title>
        <authorList>
            <person name="Goeker M."/>
        </authorList>
    </citation>
    <scope>NUCLEOTIDE SEQUENCE [LARGE SCALE GENOMIC DNA]</scope>
    <source>
        <strain evidence="9 10">DSM 101684</strain>
    </source>
</reference>
<feature type="transmembrane region" description="Helical" evidence="8">
    <location>
        <begin position="574"/>
        <end position="599"/>
    </location>
</feature>
<feature type="transmembrane region" description="Helical" evidence="8">
    <location>
        <begin position="380"/>
        <end position="401"/>
    </location>
</feature>
<keyword evidence="3" id="KW-0813">Transport</keyword>
<gene>
    <name evidence="9" type="ORF">EDC62_0453</name>
</gene>
<evidence type="ECO:0000256" key="7">
    <source>
        <dbReference type="RuleBase" id="RU362091"/>
    </source>
</evidence>
<dbReference type="CDD" id="cd11480">
    <property type="entry name" value="SLC5sbd_u4"/>
    <property type="match status" value="1"/>
</dbReference>
<feature type="transmembrane region" description="Helical" evidence="8">
    <location>
        <begin position="154"/>
        <end position="175"/>
    </location>
</feature>
<dbReference type="InterPro" id="IPR019899">
    <property type="entry name" value="Na/solute_symporter_VC_2705"/>
</dbReference>
<protein>
    <submittedName>
        <fullName evidence="9">Cation/acetate symporter</fullName>
    </submittedName>
</protein>
<dbReference type="InterPro" id="IPR001734">
    <property type="entry name" value="Na/solute_symporter"/>
</dbReference>
<name>A0A3N4UYQ3_9BURK</name>
<dbReference type="Pfam" id="PF00474">
    <property type="entry name" value="SSF"/>
    <property type="match status" value="2"/>
</dbReference>
<evidence type="ECO:0000256" key="8">
    <source>
        <dbReference type="SAM" id="Phobius"/>
    </source>
</evidence>
<feature type="transmembrane region" description="Helical" evidence="8">
    <location>
        <begin position="109"/>
        <end position="133"/>
    </location>
</feature>
<dbReference type="AlphaFoldDB" id="A0A3N4UYQ3"/>
<dbReference type="PANTHER" id="PTHR48086">
    <property type="entry name" value="SODIUM/PROLINE SYMPORTER-RELATED"/>
    <property type="match status" value="1"/>
</dbReference>
<accession>A0A3N4UYQ3</accession>
<feature type="transmembrane region" description="Helical" evidence="8">
    <location>
        <begin position="645"/>
        <end position="668"/>
    </location>
</feature>
<evidence type="ECO:0000256" key="1">
    <source>
        <dbReference type="ARBA" id="ARBA00004141"/>
    </source>
</evidence>
<feature type="transmembrane region" description="Helical" evidence="8">
    <location>
        <begin position="187"/>
        <end position="208"/>
    </location>
</feature>
<dbReference type="PROSITE" id="PS50283">
    <property type="entry name" value="NA_SOLUT_SYMP_3"/>
    <property type="match status" value="1"/>
</dbReference>
<comment type="caution">
    <text evidence="9">The sequence shown here is derived from an EMBL/GenBank/DDBJ whole genome shotgun (WGS) entry which is preliminary data.</text>
</comment>
<evidence type="ECO:0000313" key="10">
    <source>
        <dbReference type="Proteomes" id="UP000272193"/>
    </source>
</evidence>
<sequence length="695" mass="74291">MPLRTPSAFRRNLHRVYGVFTLAFLAFAAVLAWLEYLGFPRQLIGLIFLLATLLAYAGFGLLSRTTDPDQYYVAGRQVPALYNGAATAADWMSAASFMSLAGTLYATGYAGLAFVLGWSGGFVLVGLLLAPYLRRLGQYTIADFLAARYGGNGIRVVAVLSTLLCSFTYVVAQIYGVGLITARLTGLAFEIGIFLGLGGILVCSFLGGMRAVTWTQVGQFIVLMLAYLIPVVWLSVQQTGVPVPQLVYGYQLEQVSQRERALIADPAEIEVRQRYEARAAELAEKLQHPSESLAAERVAATLRSAQLRAAHASAEEIVAADRALFGLPKDTTSAIRMWEAERALAESRAKPLNGMPPHADAFPAPPQAGAEVADTARRNFLALAFCLMVGTAGLPHLLMRFNTTPTVHEARLSVAWALLFIVILYISAPALAVLVKFEIFHHVIGSTFEHLPAWIKAWGQVDPPLVTVRDINRDGVLQLGELWIDPDIIVLLAPEIGGLPYIVSALVAVGGLAAALSTADGLLLSIASALSHDAYFRLLDPQASNARRVTISKVLLLVVALCAAYLAAQRPADILFLVAAAFSFAGAAFFPALVLGVFWKRATAQAAWAGMIVGLGVTIFYIGWTHPGARALLGLSGTPTLWWEIAPSAAGIFGVLAGFATIVVWSLLTPPPTPAQLAMVDRVRSPDGGADSTAP</sequence>
<evidence type="ECO:0000256" key="2">
    <source>
        <dbReference type="ARBA" id="ARBA00006434"/>
    </source>
</evidence>
<dbReference type="GO" id="GO:0022857">
    <property type="term" value="F:transmembrane transporter activity"/>
    <property type="evidence" value="ECO:0007669"/>
    <property type="project" value="InterPro"/>
</dbReference>
<feature type="transmembrane region" description="Helical" evidence="8">
    <location>
        <begin position="551"/>
        <end position="568"/>
    </location>
</feature>
<keyword evidence="10" id="KW-1185">Reference proteome</keyword>
<keyword evidence="6 8" id="KW-0472">Membrane</keyword>
<dbReference type="RefSeq" id="WP_124220007.1">
    <property type="nucleotide sequence ID" value="NZ_RKQL01000001.1"/>
</dbReference>
<evidence type="ECO:0000256" key="6">
    <source>
        <dbReference type="ARBA" id="ARBA00023136"/>
    </source>
</evidence>
<comment type="subcellular location">
    <subcellularLocation>
        <location evidence="1">Membrane</location>
        <topology evidence="1">Multi-pass membrane protein</topology>
    </subcellularLocation>
</comment>
<evidence type="ECO:0000256" key="4">
    <source>
        <dbReference type="ARBA" id="ARBA00022692"/>
    </source>
</evidence>
<comment type="similarity">
    <text evidence="2 7">Belongs to the sodium:solute symporter (SSF) (TC 2.A.21) family.</text>
</comment>
<dbReference type="InterPro" id="IPR038377">
    <property type="entry name" value="Na/Glc_symporter_sf"/>
</dbReference>
<dbReference type="Gene3D" id="1.20.1730.10">
    <property type="entry name" value="Sodium/glucose cotransporter"/>
    <property type="match status" value="2"/>
</dbReference>
<evidence type="ECO:0000313" key="9">
    <source>
        <dbReference type="EMBL" id="RPE72751.1"/>
    </source>
</evidence>
<feature type="transmembrane region" description="Helical" evidence="8">
    <location>
        <begin position="43"/>
        <end position="62"/>
    </location>
</feature>
<dbReference type="OrthoDB" id="9764416at2"/>
<feature type="transmembrane region" description="Helical" evidence="8">
    <location>
        <begin position="413"/>
        <end position="435"/>
    </location>
</feature>